<dbReference type="RefSeq" id="WP_044921663.1">
    <property type="nucleotide sequence ID" value="NZ_BAABXM010000001.1"/>
</dbReference>
<reference evidence="5 6" key="1">
    <citation type="submission" date="2015-09" db="EMBL/GenBank/DDBJ databases">
        <authorList>
            <consortium name="Pathogen Informatics"/>
        </authorList>
    </citation>
    <scope>NUCLEOTIDE SEQUENCE [LARGE SCALE GENOMIC DNA]</scope>
    <source>
        <strain evidence="3 6">2789STDY5834908</strain>
        <strain evidence="2 5">2789STDY5834959</strain>
    </source>
</reference>
<dbReference type="EMBL" id="JAAITB010000001">
    <property type="protein sequence ID" value="NSJ78066.1"/>
    <property type="molecule type" value="Genomic_DNA"/>
</dbReference>
<dbReference type="EMBL" id="CYXY01000013">
    <property type="protein sequence ID" value="CUN04514.1"/>
    <property type="molecule type" value="Genomic_DNA"/>
</dbReference>
<gene>
    <name evidence="3" type="ORF">ERS852520_00474</name>
    <name evidence="2" type="ORF">ERS852571_02175</name>
    <name evidence="4" type="ORF">G5A72_00360</name>
</gene>
<evidence type="ECO:0000313" key="3">
    <source>
        <dbReference type="EMBL" id="CUP05050.1"/>
    </source>
</evidence>
<proteinExistence type="predicted"/>
<dbReference type="Pfam" id="PF08011">
    <property type="entry name" value="PDDEXK_9"/>
    <property type="match status" value="1"/>
</dbReference>
<reference evidence="4 7" key="2">
    <citation type="journal article" date="2020" name="Cell Host Microbe">
        <title>Functional and Genomic Variation between Human-Derived Isolates of Lachnospiraceae Reveals Inter- and Intra-Species Diversity.</title>
        <authorList>
            <person name="Sorbara M.T."/>
            <person name="Littmann E.R."/>
            <person name="Fontana E."/>
            <person name="Moody T.U."/>
            <person name="Kohout C.E."/>
            <person name="Gjonbalaj M."/>
            <person name="Eaton V."/>
            <person name="Seok R."/>
            <person name="Leiner I.M."/>
            <person name="Pamer E.G."/>
        </authorList>
    </citation>
    <scope>NUCLEOTIDE SEQUENCE [LARGE SCALE GENOMIC DNA]</scope>
    <source>
        <strain evidence="4 7">MSK.14.57</strain>
    </source>
</reference>
<reference evidence="4" key="3">
    <citation type="submission" date="2020-02" db="EMBL/GenBank/DDBJ databases">
        <authorList>
            <person name="Littmann E."/>
            <person name="Sorbara M."/>
        </authorList>
    </citation>
    <scope>NUCLEOTIDE SEQUENCE</scope>
    <source>
        <strain evidence="4">MSK.14.57</strain>
    </source>
</reference>
<dbReference type="Proteomes" id="UP001644750">
    <property type="component" value="Unassembled WGS sequence"/>
</dbReference>
<evidence type="ECO:0000313" key="6">
    <source>
        <dbReference type="Proteomes" id="UP000095564"/>
    </source>
</evidence>
<evidence type="ECO:0000259" key="1">
    <source>
        <dbReference type="Pfam" id="PF09820"/>
    </source>
</evidence>
<dbReference type="AlphaFoldDB" id="A0A173ZE17"/>
<evidence type="ECO:0000313" key="7">
    <source>
        <dbReference type="Proteomes" id="UP001644750"/>
    </source>
</evidence>
<sequence>MQLPISLGNQGFASLRENHCFYIDKTDFIREWWEEQDVVTLITRPRRFGKTLNLNMMECFFSIQYKDRSDLFEDLSIWNDQKYHELQGTYPVISLSFANIKGRTFEETKRGILQILVKLFSIHSYIKDDKILNSEDWEFINSVNMDMPDDVASLTLMYLSDYLSRFYQKKVLIFLDEYDTPLQEAYIHGYWDELTGFLRSLLNASFKTNPYLERGLMTGITRISKESIFSDLNNLSIITTTSEKYSQQFGFTENEVFKALKSYHLSDKESLVKSWYDGFTFGSQKDIYNPWSITCFLKEKLLKPYWVHSSSNALISKLLQISNPETKMILEDILNGGCLKTEIDEEIIFDQLEKKRGAIWSLLLASGYLKVSDRSFNEKRGRFVYSLELTNKEVRLMFEDMIRDWFSEDSTPYNDFLKAFLCQDVDYMNDYMNQVAASTFSSFDTGKQPSDSSHPERFYHGFVLGLIVELSDTYKITSNRESGFGRYDVMLKPFDKSKNAYILEFKVHNPRTEDSLKDTVSKALLQIDEKNYDAELIADGFREEQICHFGFAFEGKHVLIG</sequence>
<dbReference type="Pfam" id="PF09820">
    <property type="entry name" value="AAA-ATPase_like"/>
    <property type="match status" value="1"/>
</dbReference>
<dbReference type="Proteomes" id="UP000095564">
    <property type="component" value="Unassembled WGS sequence"/>
</dbReference>
<dbReference type="Proteomes" id="UP000095553">
    <property type="component" value="Unassembled WGS sequence"/>
</dbReference>
<name>A0A173ZE17_ANAHA</name>
<dbReference type="PANTHER" id="PTHR34825:SF1">
    <property type="entry name" value="AAA-ATPASE-LIKE DOMAIN-CONTAINING PROTEIN"/>
    <property type="match status" value="1"/>
</dbReference>
<evidence type="ECO:0000313" key="4">
    <source>
        <dbReference type="EMBL" id="NSJ78066.1"/>
    </source>
</evidence>
<evidence type="ECO:0000313" key="5">
    <source>
        <dbReference type="Proteomes" id="UP000095553"/>
    </source>
</evidence>
<keyword evidence="7" id="KW-1185">Reference proteome</keyword>
<dbReference type="InterPro" id="IPR018631">
    <property type="entry name" value="AAA-ATPase-like_dom"/>
</dbReference>
<dbReference type="OrthoDB" id="9766673at2"/>
<feature type="domain" description="AAA-ATPase-like" evidence="1">
    <location>
        <begin position="8"/>
        <end position="229"/>
    </location>
</feature>
<dbReference type="InterPro" id="IPR012547">
    <property type="entry name" value="PDDEXK_9"/>
</dbReference>
<dbReference type="PANTHER" id="PTHR34825">
    <property type="entry name" value="CONSERVED PROTEIN, WITH A WEAK D-GALACTARATE DEHYDRATASE/ALTRONATE HYDROLASE DOMAIN"/>
    <property type="match status" value="1"/>
</dbReference>
<evidence type="ECO:0000313" key="2">
    <source>
        <dbReference type="EMBL" id="CUN04514.1"/>
    </source>
</evidence>
<protein>
    <submittedName>
        <fullName evidence="4">AAA family ATPase</fullName>
    </submittedName>
    <submittedName>
        <fullName evidence="2">Predicted AAA-ATPase</fullName>
    </submittedName>
</protein>
<accession>A0A173ZE17</accession>
<organism evidence="2 5">
    <name type="scientific">Anaerostipes hadrus</name>
    <dbReference type="NCBI Taxonomy" id="649756"/>
    <lineage>
        <taxon>Bacteria</taxon>
        <taxon>Bacillati</taxon>
        <taxon>Bacillota</taxon>
        <taxon>Clostridia</taxon>
        <taxon>Lachnospirales</taxon>
        <taxon>Lachnospiraceae</taxon>
        <taxon>Anaerostipes</taxon>
    </lineage>
</organism>
<dbReference type="EMBL" id="CZAU01000003">
    <property type="protein sequence ID" value="CUP05050.1"/>
    <property type="molecule type" value="Genomic_DNA"/>
</dbReference>